<reference evidence="5" key="1">
    <citation type="submission" date="2020-01" db="EMBL/GenBank/DDBJ databases">
        <title>Genome Sequencing of Three Apophysomyces-Like Fungal Strains Confirms a Novel Fungal Genus in the Mucoromycota with divergent Burkholderia-like Endosymbiotic Bacteria.</title>
        <authorList>
            <person name="Stajich J.E."/>
            <person name="Macias A.M."/>
            <person name="Carter-House D."/>
            <person name="Lovett B."/>
            <person name="Kasson L.R."/>
            <person name="Berry K."/>
            <person name="Grigoriev I."/>
            <person name="Chang Y."/>
            <person name="Spatafora J."/>
            <person name="Kasson M.T."/>
        </authorList>
    </citation>
    <scope>NUCLEOTIDE SEQUENCE</scope>
    <source>
        <strain evidence="5">NRRL A-21654</strain>
    </source>
</reference>
<feature type="repeat" description="ANK" evidence="3">
    <location>
        <begin position="450"/>
        <end position="482"/>
    </location>
</feature>
<dbReference type="PROSITE" id="PS50297">
    <property type="entry name" value="ANK_REP_REGION"/>
    <property type="match status" value="3"/>
</dbReference>
<keyword evidence="2 3" id="KW-0040">ANK repeat</keyword>
<feature type="compositionally biased region" description="Low complexity" evidence="4">
    <location>
        <begin position="207"/>
        <end position="224"/>
    </location>
</feature>
<comment type="caution">
    <text evidence="5">The sequence shown here is derived from an EMBL/GenBank/DDBJ whole genome shotgun (WGS) entry which is preliminary data.</text>
</comment>
<dbReference type="EMBL" id="JABAYA010000021">
    <property type="protein sequence ID" value="KAF7729845.1"/>
    <property type="molecule type" value="Genomic_DNA"/>
</dbReference>
<dbReference type="Pfam" id="PF12796">
    <property type="entry name" value="Ank_2"/>
    <property type="match status" value="1"/>
</dbReference>
<evidence type="ECO:0008006" key="7">
    <source>
        <dbReference type="Google" id="ProtNLM"/>
    </source>
</evidence>
<name>A0A8H7EUZ3_9FUNG</name>
<dbReference type="OrthoDB" id="428895at2759"/>
<evidence type="ECO:0000256" key="2">
    <source>
        <dbReference type="ARBA" id="ARBA00023043"/>
    </source>
</evidence>
<feature type="region of interest" description="Disordered" evidence="4">
    <location>
        <begin position="319"/>
        <end position="341"/>
    </location>
</feature>
<evidence type="ECO:0000256" key="1">
    <source>
        <dbReference type="ARBA" id="ARBA00022737"/>
    </source>
</evidence>
<evidence type="ECO:0000256" key="3">
    <source>
        <dbReference type="PROSITE-ProRule" id="PRU00023"/>
    </source>
</evidence>
<evidence type="ECO:0000256" key="4">
    <source>
        <dbReference type="SAM" id="MobiDB-lite"/>
    </source>
</evidence>
<feature type="repeat" description="ANK" evidence="3">
    <location>
        <begin position="417"/>
        <end position="449"/>
    </location>
</feature>
<dbReference type="SMART" id="SM00248">
    <property type="entry name" value="ANK"/>
    <property type="match status" value="3"/>
</dbReference>
<dbReference type="PANTHER" id="PTHR24171">
    <property type="entry name" value="ANKYRIN REPEAT DOMAIN-CONTAINING PROTEIN 39-RELATED"/>
    <property type="match status" value="1"/>
</dbReference>
<feature type="repeat" description="ANK" evidence="3">
    <location>
        <begin position="143"/>
        <end position="175"/>
    </location>
</feature>
<dbReference type="PROSITE" id="PS50088">
    <property type="entry name" value="ANK_REPEAT"/>
    <property type="match status" value="3"/>
</dbReference>
<evidence type="ECO:0000313" key="6">
    <source>
        <dbReference type="Proteomes" id="UP000605846"/>
    </source>
</evidence>
<dbReference type="SUPFAM" id="SSF48403">
    <property type="entry name" value="Ankyrin repeat"/>
    <property type="match status" value="1"/>
</dbReference>
<dbReference type="Gene3D" id="1.25.40.20">
    <property type="entry name" value="Ankyrin repeat-containing domain"/>
    <property type="match status" value="2"/>
</dbReference>
<keyword evidence="1" id="KW-0677">Repeat</keyword>
<dbReference type="InterPro" id="IPR002110">
    <property type="entry name" value="Ankyrin_rpt"/>
</dbReference>
<dbReference type="Pfam" id="PF00023">
    <property type="entry name" value="Ank"/>
    <property type="match status" value="1"/>
</dbReference>
<keyword evidence="6" id="KW-1185">Reference proteome</keyword>
<dbReference type="Proteomes" id="UP000605846">
    <property type="component" value="Unassembled WGS sequence"/>
</dbReference>
<feature type="region of interest" description="Disordered" evidence="4">
    <location>
        <begin position="200"/>
        <end position="239"/>
    </location>
</feature>
<dbReference type="AlphaFoldDB" id="A0A8H7EUZ3"/>
<proteinExistence type="predicted"/>
<accession>A0A8H7EUZ3</accession>
<protein>
    <recommendedName>
        <fullName evidence="7">Ankyrin repeat protein</fullName>
    </recommendedName>
</protein>
<dbReference type="InterPro" id="IPR036770">
    <property type="entry name" value="Ankyrin_rpt-contain_sf"/>
</dbReference>
<sequence length="512" mass="57483">MATAISPNSHQHTKGCTSATCCSPSRLWKTIQSLISSDNKEEFRKLCQDSDRGPHVLNVLLTCRNANDASLYPASHKHRVIQHDPSIRRQALLHFGKSVGDLNALQLALFHRKEALAIQLLLYLRSHAQPSKLTLFVNHVWGDKNTSLHLACFLGMPRLVRLLLELGADPNAKNARQVTPADCSNKECLTILQKYSPEDQTLPAGSTVQKKTPVKTTTKTTTAKGRLSVPPTPMETEPDFHRPSMLLQKANEISDPMATLPFPIMTMPTPSALTGDYFAMPDAKKKMHFSLPAALSPVEEEEDDDDDSEDDNYANRLLSSSLHEDEEIEKPSTPDLVWSPPPSPTLRLSCYHASPAQPRSILVDRSQLTTANIRRQRQVHFEPEVALTDACHRGDLEEIAQLTRQKKPPDIQCVGIQKRSALHLALMRGHDKVVKYLVDIGVDTDQKDADGWTPLHYAAVLGRWWAFEYLLSHNAKLSLLTNDGYKVQDCPETEADRRRCRLIIDRVLHRRN</sequence>
<gene>
    <name evidence="5" type="ORF">EC973_003579</name>
</gene>
<evidence type="ECO:0000313" key="5">
    <source>
        <dbReference type="EMBL" id="KAF7729845.1"/>
    </source>
</evidence>
<organism evidence="5 6">
    <name type="scientific">Apophysomyces ossiformis</name>
    <dbReference type="NCBI Taxonomy" id="679940"/>
    <lineage>
        <taxon>Eukaryota</taxon>
        <taxon>Fungi</taxon>
        <taxon>Fungi incertae sedis</taxon>
        <taxon>Mucoromycota</taxon>
        <taxon>Mucoromycotina</taxon>
        <taxon>Mucoromycetes</taxon>
        <taxon>Mucorales</taxon>
        <taxon>Mucorineae</taxon>
        <taxon>Mucoraceae</taxon>
        <taxon>Apophysomyces</taxon>
    </lineage>
</organism>